<dbReference type="InterPro" id="IPR042797">
    <property type="entry name" value="GRXCR1"/>
</dbReference>
<reference evidence="2" key="1">
    <citation type="submission" date="2022-11" db="UniProtKB">
        <authorList>
            <consortium name="EnsemblMetazoa"/>
        </authorList>
    </citation>
    <scope>IDENTIFICATION</scope>
</reference>
<dbReference type="SUPFAM" id="SSF52833">
    <property type="entry name" value="Thioredoxin-like"/>
    <property type="match status" value="1"/>
</dbReference>
<dbReference type="PANTHER" id="PTHR46990">
    <property type="entry name" value="GLUTAREDOXIN DOMAIN-CONTAINING CYSTEINE-RICH PROTEIN 1"/>
    <property type="match status" value="1"/>
</dbReference>
<dbReference type="EnsemblMetazoa" id="XM_028657239.1">
    <property type="protein sequence ID" value="XP_028513040.1"/>
    <property type="gene ID" value="LOC110232679"/>
</dbReference>
<feature type="domain" description="Glutaredoxin" evidence="1">
    <location>
        <begin position="136"/>
        <end position="200"/>
    </location>
</feature>
<evidence type="ECO:0000313" key="2">
    <source>
        <dbReference type="EnsemblMetazoa" id="XP_028513040.1"/>
    </source>
</evidence>
<dbReference type="PANTHER" id="PTHR46990:SF1">
    <property type="entry name" value="GLUTAREDOXIN DOMAIN-CONTAINING CYSTEINE-RICH PROTEIN 1"/>
    <property type="match status" value="1"/>
</dbReference>
<dbReference type="PROSITE" id="PS51354">
    <property type="entry name" value="GLUTAREDOXIN_2"/>
    <property type="match status" value="1"/>
</dbReference>
<evidence type="ECO:0000259" key="1">
    <source>
        <dbReference type="Pfam" id="PF00462"/>
    </source>
</evidence>
<dbReference type="Gene3D" id="3.40.30.10">
    <property type="entry name" value="Glutaredoxin"/>
    <property type="match status" value="1"/>
</dbReference>
<dbReference type="OrthoDB" id="423313at2759"/>
<dbReference type="KEGG" id="epa:110232679"/>
<dbReference type="RefSeq" id="XP_028513040.1">
    <property type="nucleotide sequence ID" value="XM_028657239.1"/>
</dbReference>
<sequence length="246" mass="28262">MDNGITETAKDNNPKNTRLRVNLNFQNPLIGLRSTRFSLTDKMAECNNNLNGRDHPETKNGNVSLKKVQFNVDLEQNYSNLKASLSERNAEVKKQQIVGPTGTVRGFKNIIKERQMNFDKLSESEVETEEQEDGIVFYSTTMGGIRSTVGDCRVIRNIFENHRLKVDERDIFMEKKYQIELDRRLKIEGAQVPQVFVNGVWLGGKKEIMELNETGRLMKLLSEFEVSTNDNYVIFSKAAPKIRRNI</sequence>
<proteinExistence type="predicted"/>
<dbReference type="InterPro" id="IPR036249">
    <property type="entry name" value="Thioredoxin-like_sf"/>
</dbReference>
<dbReference type="Pfam" id="PF00462">
    <property type="entry name" value="Glutaredoxin"/>
    <property type="match status" value="1"/>
</dbReference>
<name>A0A913YCL6_EXADI</name>
<organism evidence="2 3">
    <name type="scientific">Exaiptasia diaphana</name>
    <name type="common">Tropical sea anemone</name>
    <name type="synonym">Aiptasia pulchella</name>
    <dbReference type="NCBI Taxonomy" id="2652724"/>
    <lineage>
        <taxon>Eukaryota</taxon>
        <taxon>Metazoa</taxon>
        <taxon>Cnidaria</taxon>
        <taxon>Anthozoa</taxon>
        <taxon>Hexacorallia</taxon>
        <taxon>Actiniaria</taxon>
        <taxon>Aiptasiidae</taxon>
        <taxon>Exaiptasia</taxon>
    </lineage>
</organism>
<evidence type="ECO:0000313" key="3">
    <source>
        <dbReference type="Proteomes" id="UP000887567"/>
    </source>
</evidence>
<accession>A0A913YCL6</accession>
<dbReference type="InterPro" id="IPR002109">
    <property type="entry name" value="Glutaredoxin"/>
</dbReference>
<dbReference type="GO" id="GO:0007605">
    <property type="term" value="P:sensory perception of sound"/>
    <property type="evidence" value="ECO:0007669"/>
    <property type="project" value="InterPro"/>
</dbReference>
<dbReference type="GeneID" id="110232679"/>
<keyword evidence="3" id="KW-1185">Reference proteome</keyword>
<dbReference type="AlphaFoldDB" id="A0A913YCL6"/>
<dbReference type="Proteomes" id="UP000887567">
    <property type="component" value="Unplaced"/>
</dbReference>
<protein>
    <recommendedName>
        <fullName evidence="1">Glutaredoxin domain-containing protein</fullName>
    </recommendedName>
</protein>